<protein>
    <submittedName>
        <fullName evidence="2">Uncharacterized protein</fullName>
    </submittedName>
</protein>
<gene>
    <name evidence="2" type="ORF">DILT_LOCUS13774</name>
</gene>
<dbReference type="Proteomes" id="UP000281553">
    <property type="component" value="Unassembled WGS sequence"/>
</dbReference>
<name>A0A3P7MFF3_DIBLA</name>
<dbReference type="AlphaFoldDB" id="A0A3P7MFF3"/>
<evidence type="ECO:0000313" key="3">
    <source>
        <dbReference type="Proteomes" id="UP000281553"/>
    </source>
</evidence>
<reference evidence="2 3" key="1">
    <citation type="submission" date="2018-11" db="EMBL/GenBank/DDBJ databases">
        <authorList>
            <consortium name="Pathogen Informatics"/>
        </authorList>
    </citation>
    <scope>NUCLEOTIDE SEQUENCE [LARGE SCALE GENOMIC DNA]</scope>
</reference>
<evidence type="ECO:0000256" key="1">
    <source>
        <dbReference type="SAM" id="MobiDB-lite"/>
    </source>
</evidence>
<proteinExistence type="predicted"/>
<organism evidence="2 3">
    <name type="scientific">Dibothriocephalus latus</name>
    <name type="common">Fish tapeworm</name>
    <name type="synonym">Diphyllobothrium latum</name>
    <dbReference type="NCBI Taxonomy" id="60516"/>
    <lineage>
        <taxon>Eukaryota</taxon>
        <taxon>Metazoa</taxon>
        <taxon>Spiralia</taxon>
        <taxon>Lophotrochozoa</taxon>
        <taxon>Platyhelminthes</taxon>
        <taxon>Cestoda</taxon>
        <taxon>Eucestoda</taxon>
        <taxon>Diphyllobothriidea</taxon>
        <taxon>Diphyllobothriidae</taxon>
        <taxon>Dibothriocephalus</taxon>
    </lineage>
</organism>
<keyword evidence="3" id="KW-1185">Reference proteome</keyword>
<sequence>MECQSPDTLGRLLARFTIMRPHSEDYIRRRGSSDCIPRAGLGTPRIVNDAAALGVVSFQPDLCTAIMEFAHGSRSEDPSEMAPELDAYTAGGWT</sequence>
<accession>A0A3P7MFF3</accession>
<feature type="region of interest" description="Disordered" evidence="1">
    <location>
        <begin position="73"/>
        <end position="94"/>
    </location>
</feature>
<dbReference type="EMBL" id="UYRU01071564">
    <property type="protein sequence ID" value="VDN21188.1"/>
    <property type="molecule type" value="Genomic_DNA"/>
</dbReference>
<evidence type="ECO:0000313" key="2">
    <source>
        <dbReference type="EMBL" id="VDN21188.1"/>
    </source>
</evidence>